<dbReference type="eggNOG" id="ENOG50336JS">
    <property type="taxonomic scope" value="Bacteria"/>
</dbReference>
<reference evidence="1 2" key="1">
    <citation type="submission" date="2010-12" db="EMBL/GenBank/DDBJ databases">
        <title>The Genome Sequence of Coprobacillus sp. strain 29_1.</title>
        <authorList>
            <consortium name="The Broad Institute Genome Sequencing Platform"/>
            <person name="Earl A."/>
            <person name="Ward D."/>
            <person name="Feldgarden M."/>
            <person name="Gevers D."/>
            <person name="Daigneault M."/>
            <person name="Sibley C.D."/>
            <person name="White A."/>
            <person name="Strauss J."/>
            <person name="Allen-Vercoe E."/>
            <person name="Young S.K."/>
            <person name="Zeng Q."/>
            <person name="Gargeya S."/>
            <person name="Fitzgerald M."/>
            <person name="Haas B."/>
            <person name="Abouelleil A."/>
            <person name="Alvarado L."/>
            <person name="Arachchi H.M."/>
            <person name="Berlin A."/>
            <person name="Brown A."/>
            <person name="Chapman S.B."/>
            <person name="Chen Z."/>
            <person name="Dunbar C."/>
            <person name="Freedman E."/>
            <person name="Gearin G."/>
            <person name="Gellesch M."/>
            <person name="Goldberg J."/>
            <person name="Griggs A."/>
            <person name="Gujja S."/>
            <person name="Heilman E."/>
            <person name="Heiman D."/>
            <person name="Howarth C."/>
            <person name="Larson L."/>
            <person name="Lui A."/>
            <person name="MacDonald P.J.P."/>
            <person name="Mehta T."/>
            <person name="Montmayeur A."/>
            <person name="Murphy C."/>
            <person name="Neiman D."/>
            <person name="Pearson M."/>
            <person name="Priest M."/>
            <person name="Roberts A."/>
            <person name="Saif S."/>
            <person name="Shea T."/>
            <person name="Shenoy N."/>
            <person name="Sisk P."/>
            <person name="Stolte C."/>
            <person name="Sykes S."/>
            <person name="White J."/>
            <person name="Yandava C."/>
            <person name="Nusbaum C."/>
            <person name="Birren B."/>
        </authorList>
    </citation>
    <scope>NUCLEOTIDE SEQUENCE [LARGE SCALE GENOMIC DNA]</scope>
    <source>
        <strain evidence="1 2">29_1</strain>
    </source>
</reference>
<evidence type="ECO:0000313" key="1">
    <source>
        <dbReference type="EMBL" id="EFW06691.1"/>
    </source>
</evidence>
<comment type="caution">
    <text evidence="1">The sequence shown here is derived from an EMBL/GenBank/DDBJ whole genome shotgun (WGS) entry which is preliminary data.</text>
</comment>
<dbReference type="STRING" id="100884.GCA_000269565_01472"/>
<sequence length="140" mass="16897">MKIIRTIKITNEQFYDYLEQQLIEDIKNSQHKKISASDIQKGLKYKKEDAQSKLVTEIYIQQYVRDECYRFKVIYMSDSTSIEYRTKPVDEGLQITMTQHIQSFEEKRHHKLSRHFHEAIYLSRMTQAIYDIENTILNIK</sequence>
<dbReference type="Proteomes" id="UP000003157">
    <property type="component" value="Unassembled WGS sequence"/>
</dbReference>
<evidence type="ECO:0008006" key="3">
    <source>
        <dbReference type="Google" id="ProtNLM"/>
    </source>
</evidence>
<dbReference type="AlphaFoldDB" id="E7G640"/>
<dbReference type="EMBL" id="ADKX01000001">
    <property type="protein sequence ID" value="EFW06691.1"/>
    <property type="molecule type" value="Genomic_DNA"/>
</dbReference>
<dbReference type="RefSeq" id="WP_008787356.1">
    <property type="nucleotide sequence ID" value="NZ_AKCB01000001.1"/>
</dbReference>
<dbReference type="Pfam" id="PF11687">
    <property type="entry name" value="DUF3284"/>
    <property type="match status" value="1"/>
</dbReference>
<dbReference type="InterPro" id="IPR021701">
    <property type="entry name" value="DUF3284"/>
</dbReference>
<dbReference type="GeneID" id="78229347"/>
<proteinExistence type="predicted"/>
<dbReference type="HOGENOM" id="CLU_130305_0_0_9"/>
<organism evidence="1 2">
    <name type="scientific">Coprobacillus cateniformis</name>
    <dbReference type="NCBI Taxonomy" id="100884"/>
    <lineage>
        <taxon>Bacteria</taxon>
        <taxon>Bacillati</taxon>
        <taxon>Bacillota</taxon>
        <taxon>Erysipelotrichia</taxon>
        <taxon>Erysipelotrichales</taxon>
        <taxon>Coprobacillaceae</taxon>
        <taxon>Coprobacillus</taxon>
    </lineage>
</organism>
<gene>
    <name evidence="1" type="ORF">HMPREF9488_00228</name>
</gene>
<evidence type="ECO:0000313" key="2">
    <source>
        <dbReference type="Proteomes" id="UP000003157"/>
    </source>
</evidence>
<accession>E7G640</accession>
<name>E7G640_9FIRM</name>
<keyword evidence="2" id="KW-1185">Reference proteome</keyword>
<protein>
    <recommendedName>
        <fullName evidence="3">DUF3284 domain-containing protein</fullName>
    </recommendedName>
</protein>